<accession>A0A024BSG3</accession>
<evidence type="ECO:0000256" key="1">
    <source>
        <dbReference type="SAM" id="MobiDB-lite"/>
    </source>
</evidence>
<sequence length="215" mass="24394">MPIGEVIVGAALGITLQVLHEAIIKAKDRSSTKKCILDRLDATISRITPLVVHVDKISKRVEDSERKVIEELKRLLEKAASLVEAYAELRRRNLHKKHRCKSRIKELEASLRWMVDVDVQVNQWLDIKELVAKMSEMNTKLDKITCQPTDGSCFKSNDSTSPVLSQSSRLEATDGSSEEDEEGSSSNGSEPRIDIHLRWSSRKGRKDREIRFMAK</sequence>
<dbReference type="EMBL" id="KJ476922">
    <property type="protein sequence ID" value="AHZ20659.1"/>
    <property type="molecule type" value="Genomic_DNA"/>
</dbReference>
<feature type="region of interest" description="Disordered" evidence="1">
    <location>
        <begin position="155"/>
        <end position="198"/>
    </location>
</feature>
<dbReference type="Pfam" id="PF05659">
    <property type="entry name" value="RPW8"/>
    <property type="match status" value="1"/>
</dbReference>
<feature type="domain" description="RPW8" evidence="2">
    <location>
        <begin position="1"/>
        <end position="153"/>
    </location>
</feature>
<organism evidence="3">
    <name type="scientific">Brassica napus</name>
    <name type="common">Rape</name>
    <dbReference type="NCBI Taxonomy" id="3708"/>
    <lineage>
        <taxon>Eukaryota</taxon>
        <taxon>Viridiplantae</taxon>
        <taxon>Streptophyta</taxon>
        <taxon>Embryophyta</taxon>
        <taxon>Tracheophyta</taxon>
        <taxon>Spermatophyta</taxon>
        <taxon>Magnoliopsida</taxon>
        <taxon>eudicotyledons</taxon>
        <taxon>Gunneridae</taxon>
        <taxon>Pentapetalae</taxon>
        <taxon>rosids</taxon>
        <taxon>malvids</taxon>
        <taxon>Brassicales</taxon>
        <taxon>Brassicaceae</taxon>
        <taxon>Brassiceae</taxon>
        <taxon>Brassica</taxon>
    </lineage>
</organism>
<reference evidence="3" key="1">
    <citation type="submission" date="2014-02" db="EMBL/GenBank/DDBJ databases">
        <authorList>
            <person name="Sun J.-L."/>
            <person name="Wang T.-T."/>
            <person name="Niu Y.-Z."/>
            <person name="Wang W.-M."/>
        </authorList>
    </citation>
    <scope>NUCLEOTIDE SEQUENCE</scope>
</reference>
<name>A0A024BSG3_BRANA</name>
<evidence type="ECO:0000259" key="2">
    <source>
        <dbReference type="PROSITE" id="PS51153"/>
    </source>
</evidence>
<dbReference type="EMBL" id="KJ476925">
    <property type="protein sequence ID" value="AHZ20662.1"/>
    <property type="molecule type" value="Genomic_DNA"/>
</dbReference>
<gene>
    <name evidence="3" type="primary">HRb</name>
</gene>
<proteinExistence type="predicted"/>
<dbReference type="AlphaFoldDB" id="A0A024BSG3"/>
<evidence type="ECO:0000313" key="3">
    <source>
        <dbReference type="EMBL" id="AHZ20659.1"/>
    </source>
</evidence>
<dbReference type="InterPro" id="IPR008808">
    <property type="entry name" value="Powdery_mildew-R_dom"/>
</dbReference>
<feature type="compositionally biased region" description="Polar residues" evidence="1">
    <location>
        <begin position="155"/>
        <end position="170"/>
    </location>
</feature>
<protein>
    <submittedName>
        <fullName evidence="3">HRb</fullName>
    </submittedName>
</protein>
<dbReference type="PROSITE" id="PS51153">
    <property type="entry name" value="RPW8"/>
    <property type="match status" value="1"/>
</dbReference>